<gene>
    <name evidence="6" type="ORF">S01H4_18365</name>
</gene>
<dbReference type="InterPro" id="IPR051120">
    <property type="entry name" value="ABC_AA/LPS_Transport"/>
</dbReference>
<name>X1AHZ3_9ZZZZ</name>
<dbReference type="GO" id="GO:0005886">
    <property type="term" value="C:plasma membrane"/>
    <property type="evidence" value="ECO:0007669"/>
    <property type="project" value="TreeGrafter"/>
</dbReference>
<dbReference type="InterPro" id="IPR032823">
    <property type="entry name" value="BCA_ABC_TP_C"/>
</dbReference>
<accession>X1AHZ3</accession>
<dbReference type="GO" id="GO:0005524">
    <property type="term" value="F:ATP binding"/>
    <property type="evidence" value="ECO:0007669"/>
    <property type="project" value="UniProtKB-KW"/>
</dbReference>
<organism evidence="6">
    <name type="scientific">marine sediment metagenome</name>
    <dbReference type="NCBI Taxonomy" id="412755"/>
    <lineage>
        <taxon>unclassified sequences</taxon>
        <taxon>metagenomes</taxon>
        <taxon>ecological metagenomes</taxon>
    </lineage>
</organism>
<reference evidence="6" key="1">
    <citation type="journal article" date="2014" name="Front. Microbiol.">
        <title>High frequency of phylogenetically diverse reductive dehalogenase-homologous genes in deep subseafloor sedimentary metagenomes.</title>
        <authorList>
            <person name="Kawai M."/>
            <person name="Futagami T."/>
            <person name="Toyoda A."/>
            <person name="Takaki Y."/>
            <person name="Nishi S."/>
            <person name="Hori S."/>
            <person name="Arai W."/>
            <person name="Tsubouchi T."/>
            <person name="Morono Y."/>
            <person name="Uchiyama I."/>
            <person name="Ito T."/>
            <person name="Fujiyama A."/>
            <person name="Inagaki F."/>
            <person name="Takami H."/>
        </authorList>
    </citation>
    <scope>NUCLEOTIDE SEQUENCE</scope>
    <source>
        <strain evidence="6">Expedition CK06-06</strain>
    </source>
</reference>
<dbReference type="GO" id="GO:0016887">
    <property type="term" value="F:ATP hydrolysis activity"/>
    <property type="evidence" value="ECO:0007669"/>
    <property type="project" value="InterPro"/>
</dbReference>
<dbReference type="EMBL" id="BART01008135">
    <property type="protein sequence ID" value="GAG69332.1"/>
    <property type="molecule type" value="Genomic_DNA"/>
</dbReference>
<feature type="domain" description="ABC transporter" evidence="4">
    <location>
        <begin position="3"/>
        <end position="87"/>
    </location>
</feature>
<dbReference type="InterPro" id="IPR003439">
    <property type="entry name" value="ABC_transporter-like_ATP-bd"/>
</dbReference>
<dbReference type="SUPFAM" id="SSF52540">
    <property type="entry name" value="P-loop containing nucleoside triphosphate hydrolases"/>
    <property type="match status" value="1"/>
</dbReference>
<dbReference type="Gene3D" id="3.40.50.300">
    <property type="entry name" value="P-loop containing nucleotide triphosphate hydrolases"/>
    <property type="match status" value="1"/>
</dbReference>
<feature type="domain" description="Branched-chain amino acid ATP-binding cassette transporter C-terminal" evidence="5">
    <location>
        <begin position="137"/>
        <end position="161"/>
    </location>
</feature>
<dbReference type="PANTHER" id="PTHR45772:SF7">
    <property type="entry name" value="AMINO ACID ABC TRANSPORTER ATP-BINDING PROTEIN"/>
    <property type="match status" value="1"/>
</dbReference>
<protein>
    <recommendedName>
        <fullName evidence="7">Branched-chain amino acid ATP-binding cassette transporter C-terminal domain-containing protein</fullName>
    </recommendedName>
</protein>
<dbReference type="PANTHER" id="PTHR45772">
    <property type="entry name" value="CONSERVED COMPONENT OF ABC TRANSPORTER FOR NATURAL AMINO ACIDS-RELATED"/>
    <property type="match status" value="1"/>
</dbReference>
<evidence type="ECO:0000259" key="4">
    <source>
        <dbReference type="Pfam" id="PF00005"/>
    </source>
</evidence>
<dbReference type="GO" id="GO:1903805">
    <property type="term" value="P:L-valine import across plasma membrane"/>
    <property type="evidence" value="ECO:0007669"/>
    <property type="project" value="TreeGrafter"/>
</dbReference>
<keyword evidence="3" id="KW-0067">ATP-binding</keyword>
<evidence type="ECO:0000256" key="3">
    <source>
        <dbReference type="ARBA" id="ARBA00022840"/>
    </source>
</evidence>
<sequence>MGIGRAFQIVQLLEELSTLENVIIGAFVNIESIYKAKEKALAMLDFIGLYNKRNYMVGELTIADKKLLEMARALATNPKLLMLDEVMAGLTPVEFNEIVKKIKEINKTGVTIMLIEHIMQVVMAVSDRIIVLDKGAKIADGPPEEIVKNKKVIKAYLGSDENVRG</sequence>
<proteinExistence type="predicted"/>
<evidence type="ECO:0000256" key="1">
    <source>
        <dbReference type="ARBA" id="ARBA00022448"/>
    </source>
</evidence>
<keyword evidence="1" id="KW-0813">Transport</keyword>
<dbReference type="GO" id="GO:1903806">
    <property type="term" value="P:L-isoleucine import across plasma membrane"/>
    <property type="evidence" value="ECO:0007669"/>
    <property type="project" value="TreeGrafter"/>
</dbReference>
<evidence type="ECO:0000313" key="6">
    <source>
        <dbReference type="EMBL" id="GAG69332.1"/>
    </source>
</evidence>
<dbReference type="GO" id="GO:0005304">
    <property type="term" value="F:L-valine transmembrane transporter activity"/>
    <property type="evidence" value="ECO:0007669"/>
    <property type="project" value="TreeGrafter"/>
</dbReference>
<keyword evidence="2" id="KW-0547">Nucleotide-binding</keyword>
<dbReference type="Pfam" id="PF12399">
    <property type="entry name" value="BCA_ABC_TP_C"/>
    <property type="match status" value="1"/>
</dbReference>
<dbReference type="AlphaFoldDB" id="X1AHZ3"/>
<dbReference type="GO" id="GO:0015192">
    <property type="term" value="F:L-phenylalanine transmembrane transporter activity"/>
    <property type="evidence" value="ECO:0007669"/>
    <property type="project" value="TreeGrafter"/>
</dbReference>
<dbReference type="Pfam" id="PF00005">
    <property type="entry name" value="ABC_tran"/>
    <property type="match status" value="1"/>
</dbReference>
<dbReference type="InterPro" id="IPR027417">
    <property type="entry name" value="P-loop_NTPase"/>
</dbReference>
<dbReference type="GO" id="GO:0042941">
    <property type="term" value="P:D-alanine transmembrane transport"/>
    <property type="evidence" value="ECO:0007669"/>
    <property type="project" value="TreeGrafter"/>
</dbReference>
<dbReference type="GO" id="GO:0015808">
    <property type="term" value="P:L-alanine transport"/>
    <property type="evidence" value="ECO:0007669"/>
    <property type="project" value="TreeGrafter"/>
</dbReference>
<comment type="caution">
    <text evidence="6">The sequence shown here is derived from an EMBL/GenBank/DDBJ whole genome shotgun (WGS) entry which is preliminary data.</text>
</comment>
<evidence type="ECO:0000256" key="2">
    <source>
        <dbReference type="ARBA" id="ARBA00022741"/>
    </source>
</evidence>
<evidence type="ECO:0000259" key="5">
    <source>
        <dbReference type="Pfam" id="PF12399"/>
    </source>
</evidence>
<evidence type="ECO:0008006" key="7">
    <source>
        <dbReference type="Google" id="ProtNLM"/>
    </source>
</evidence>
<dbReference type="GO" id="GO:0015188">
    <property type="term" value="F:L-isoleucine transmembrane transporter activity"/>
    <property type="evidence" value="ECO:0007669"/>
    <property type="project" value="TreeGrafter"/>
</dbReference>